<dbReference type="AlphaFoldDB" id="A0AB33VE29"/>
<dbReference type="Proteomes" id="UP000005933">
    <property type="component" value="Unassembled WGS sequence"/>
</dbReference>
<proteinExistence type="predicted"/>
<reference evidence="1 2" key="1">
    <citation type="journal article" date="2006" name="Mol. Plant Microbe Interact.">
        <title>Identification of open reading frames unique to a select agent: Ralstonia solanacearum race 3 biovar 2.</title>
        <authorList>
            <person name="Gabriel D.W."/>
            <person name="Allen C."/>
            <person name="Schell M."/>
            <person name="Denny T.P."/>
            <person name="Greenberg J.T."/>
            <person name="Duan Y.P."/>
            <person name="Flores-Cruz Z."/>
            <person name="Huang Q."/>
            <person name="Clifford J.M."/>
            <person name="Presting G."/>
            <person name="Gonzalez E.T."/>
            <person name="Reddy J."/>
            <person name="Elphinstone J."/>
            <person name="Swanson J."/>
            <person name="Yao J."/>
            <person name="Mulholland V."/>
            <person name="Liu L."/>
            <person name="Farmerie W."/>
            <person name="Patnaikuni M."/>
            <person name="Balogh B."/>
            <person name="Norman D."/>
            <person name="Alvarez A."/>
            <person name="Castillo J.A."/>
            <person name="Jones J."/>
            <person name="Saddler G."/>
            <person name="Walunas T."/>
            <person name="Zhukov A."/>
            <person name="Mikhailova N."/>
        </authorList>
    </citation>
    <scope>NUCLEOTIDE SEQUENCE [LARGE SCALE GENOMIC DNA]</scope>
    <source>
        <strain evidence="1 2">UW551</strain>
    </source>
</reference>
<protein>
    <submittedName>
        <fullName evidence="1">Uncharacterized protein</fullName>
    </submittedName>
</protein>
<gene>
    <name evidence="1" type="ORF">RRSL_02294</name>
</gene>
<evidence type="ECO:0000313" key="1">
    <source>
        <dbReference type="EMBL" id="EAP72803.1"/>
    </source>
</evidence>
<sequence>MAAQSGVRPVDAGHRLATRARTAAMQARLASPYPIRPRSPSPFPSRAALPCCPLAVSALYVANWERQRERI</sequence>
<accession>A0AB33VE29</accession>
<evidence type="ECO:0000313" key="2">
    <source>
        <dbReference type="Proteomes" id="UP000005933"/>
    </source>
</evidence>
<organism evidence="1 2">
    <name type="scientific">Ralstonia solanacearum (strain UW551)</name>
    <dbReference type="NCBI Taxonomy" id="342110"/>
    <lineage>
        <taxon>Bacteria</taxon>
        <taxon>Pseudomonadati</taxon>
        <taxon>Pseudomonadota</taxon>
        <taxon>Betaproteobacteria</taxon>
        <taxon>Burkholderiales</taxon>
        <taxon>Burkholderiaceae</taxon>
        <taxon>Ralstonia</taxon>
        <taxon>Ralstonia solanacearum species complex</taxon>
    </lineage>
</organism>
<comment type="caution">
    <text evidence="1">The sequence shown here is derived from an EMBL/GenBank/DDBJ whole genome shotgun (WGS) entry which is preliminary data.</text>
</comment>
<name>A0AB33VE29_RALSU</name>
<dbReference type="EMBL" id="AAKL01000023">
    <property type="protein sequence ID" value="EAP72803.1"/>
    <property type="molecule type" value="Genomic_DNA"/>
</dbReference>